<dbReference type="EnsemblMetazoa" id="ENSAATROPT008178">
    <property type="protein sequence ID" value="ENSAATROPP007348"/>
    <property type="gene ID" value="ENSAATROPG006657"/>
</dbReference>
<evidence type="ECO:0000313" key="2">
    <source>
        <dbReference type="Proteomes" id="UP000075880"/>
    </source>
</evidence>
<dbReference type="Proteomes" id="UP000075880">
    <property type="component" value="Unassembled WGS sequence"/>
</dbReference>
<keyword evidence="2" id="KW-1185">Reference proteome</keyword>
<proteinExistence type="predicted"/>
<accession>A0AAG5D9P7</accession>
<reference evidence="1" key="1">
    <citation type="submission" date="2024-04" db="UniProtKB">
        <authorList>
            <consortium name="EnsemblMetazoa"/>
        </authorList>
    </citation>
    <scope>IDENTIFICATION</scope>
    <source>
        <strain evidence="1">EBRO</strain>
    </source>
</reference>
<evidence type="ECO:0000313" key="1">
    <source>
        <dbReference type="EnsemblMetazoa" id="ENSAATROPP007348"/>
    </source>
</evidence>
<sequence length="111" mass="12458">MQSHVLVTPSLVLQHVVSTDNLPQTHAYGCVSPAVHIPNCPPRAQGPSACRCASAGWLWLIVIDRKFNYRPPRIEQLLQRCGSGWLSLLKHFPSVESVRFCLGVLRVSFYF</sequence>
<protein>
    <submittedName>
        <fullName evidence="1">Uncharacterized protein</fullName>
    </submittedName>
</protein>
<name>A0AAG5D9P7_ANOAO</name>
<dbReference type="AlphaFoldDB" id="A0AAG5D9P7"/>
<organism evidence="1 2">
    <name type="scientific">Anopheles atroparvus</name>
    <name type="common">European mosquito</name>
    <dbReference type="NCBI Taxonomy" id="41427"/>
    <lineage>
        <taxon>Eukaryota</taxon>
        <taxon>Metazoa</taxon>
        <taxon>Ecdysozoa</taxon>
        <taxon>Arthropoda</taxon>
        <taxon>Hexapoda</taxon>
        <taxon>Insecta</taxon>
        <taxon>Pterygota</taxon>
        <taxon>Neoptera</taxon>
        <taxon>Endopterygota</taxon>
        <taxon>Diptera</taxon>
        <taxon>Nematocera</taxon>
        <taxon>Culicoidea</taxon>
        <taxon>Culicidae</taxon>
        <taxon>Anophelinae</taxon>
        <taxon>Anopheles</taxon>
    </lineage>
</organism>